<protein>
    <submittedName>
        <fullName evidence="2">Lipase/lipooxygenase-like calcium-binding lipoprotein</fullName>
    </submittedName>
</protein>
<feature type="chain" id="PRO_5020629586" evidence="1">
    <location>
        <begin position="21"/>
        <end position="168"/>
    </location>
</feature>
<evidence type="ECO:0000313" key="2">
    <source>
        <dbReference type="EMBL" id="TDO01389.1"/>
    </source>
</evidence>
<reference evidence="2 3" key="1">
    <citation type="submission" date="2019-03" db="EMBL/GenBank/DDBJ databases">
        <title>Freshwater and sediment microbial communities from various areas in North America, analyzing microbe dynamics in response to fracking.</title>
        <authorList>
            <person name="Lamendella R."/>
        </authorList>
    </citation>
    <scope>NUCLEOTIDE SEQUENCE [LARGE SCALE GENOMIC DNA]</scope>
    <source>
        <strain evidence="2 3">114D</strain>
    </source>
</reference>
<gene>
    <name evidence="2" type="ORF">DET52_105248</name>
</gene>
<comment type="caution">
    <text evidence="2">The sequence shown here is derived from an EMBL/GenBank/DDBJ whole genome shotgun (WGS) entry which is preliminary data.</text>
</comment>
<sequence>MKYLFSFLLLALVLFSCSNDDEYTNEQTLKIVVEYSGDLDMFEGMIVLSADRGADITGSDNLVLTDGDQNVYSTGYIPIDNDTQEFYTEGAEAFTAAFYVDVLDGLSESEPASLSADVSFFIDNKLISITSFEVFNGSDNTNYFYYKLDALLGKAYVFNTYIAGWNEL</sequence>
<dbReference type="AlphaFoldDB" id="A0A4V3BY61"/>
<keyword evidence="2" id="KW-0449">Lipoprotein</keyword>
<keyword evidence="1" id="KW-0732">Signal</keyword>
<dbReference type="Proteomes" id="UP000294848">
    <property type="component" value="Unassembled WGS sequence"/>
</dbReference>
<name>A0A4V3BY61_9BACT</name>
<feature type="signal peptide" evidence="1">
    <location>
        <begin position="1"/>
        <end position="20"/>
    </location>
</feature>
<evidence type="ECO:0000256" key="1">
    <source>
        <dbReference type="SAM" id="SignalP"/>
    </source>
</evidence>
<dbReference type="RefSeq" id="WP_133465291.1">
    <property type="nucleotide sequence ID" value="NZ_SNWI01000005.1"/>
</dbReference>
<proteinExistence type="predicted"/>
<dbReference type="PROSITE" id="PS51257">
    <property type="entry name" value="PROKAR_LIPOPROTEIN"/>
    <property type="match status" value="1"/>
</dbReference>
<evidence type="ECO:0000313" key="3">
    <source>
        <dbReference type="Proteomes" id="UP000294848"/>
    </source>
</evidence>
<organism evidence="2 3">
    <name type="scientific">Sunxiuqinia elliptica</name>
    <dbReference type="NCBI Taxonomy" id="655355"/>
    <lineage>
        <taxon>Bacteria</taxon>
        <taxon>Pseudomonadati</taxon>
        <taxon>Bacteroidota</taxon>
        <taxon>Bacteroidia</taxon>
        <taxon>Marinilabiliales</taxon>
        <taxon>Prolixibacteraceae</taxon>
        <taxon>Sunxiuqinia</taxon>
    </lineage>
</organism>
<dbReference type="EMBL" id="SNWI01000005">
    <property type="protein sequence ID" value="TDO01389.1"/>
    <property type="molecule type" value="Genomic_DNA"/>
</dbReference>
<accession>A0A4V3BY61</accession>